<protein>
    <recommendedName>
        <fullName evidence="4">RING-type E3 ubiquitin transferase</fullName>
        <ecNumber evidence="4">2.3.2.27</ecNumber>
    </recommendedName>
</protein>
<dbReference type="InParanoid" id="A0A068UM57"/>
<evidence type="ECO:0000313" key="18">
    <source>
        <dbReference type="EMBL" id="CDP09319.1"/>
    </source>
</evidence>
<name>A0A068UM57_COFCA</name>
<dbReference type="SMART" id="SM00184">
    <property type="entry name" value="RING"/>
    <property type="match status" value="1"/>
</dbReference>
<keyword evidence="8 14" id="KW-0863">Zinc-finger</keyword>
<keyword evidence="7" id="KW-0479">Metal-binding</keyword>
<dbReference type="EC" id="2.3.2.27" evidence="4"/>
<evidence type="ECO:0000256" key="3">
    <source>
        <dbReference type="ARBA" id="ARBA00004906"/>
    </source>
</evidence>
<evidence type="ECO:0000256" key="11">
    <source>
        <dbReference type="ARBA" id="ARBA00022989"/>
    </source>
</evidence>
<evidence type="ECO:0000256" key="9">
    <source>
        <dbReference type="ARBA" id="ARBA00022786"/>
    </source>
</evidence>
<evidence type="ECO:0000313" key="19">
    <source>
        <dbReference type="Proteomes" id="UP000295252"/>
    </source>
</evidence>
<dbReference type="Gramene" id="CDP09319">
    <property type="protein sequence ID" value="CDP09319"/>
    <property type="gene ID" value="GSCOC_T00028635001"/>
</dbReference>
<keyword evidence="12 16" id="KW-0472">Membrane</keyword>
<dbReference type="PROSITE" id="PS50089">
    <property type="entry name" value="ZF_RING_2"/>
    <property type="match status" value="1"/>
</dbReference>
<comment type="pathway">
    <text evidence="3">Protein modification; protein ubiquitination.</text>
</comment>
<keyword evidence="5" id="KW-0808">Transferase</keyword>
<dbReference type="GO" id="GO:0061630">
    <property type="term" value="F:ubiquitin protein ligase activity"/>
    <property type="evidence" value="ECO:0007669"/>
    <property type="project" value="UniProtKB-EC"/>
</dbReference>
<keyword evidence="9" id="KW-0833">Ubl conjugation pathway</keyword>
<dbReference type="InterPro" id="IPR044600">
    <property type="entry name" value="ATL1/ATL16-like"/>
</dbReference>
<keyword evidence="10" id="KW-0862">Zinc</keyword>
<dbReference type="GO" id="GO:0016020">
    <property type="term" value="C:membrane"/>
    <property type="evidence" value="ECO:0007669"/>
    <property type="project" value="UniProtKB-SubCell"/>
</dbReference>
<comment type="similarity">
    <text evidence="13">Belongs to the RING-type zinc finger family. ATL subfamily.</text>
</comment>
<evidence type="ECO:0000256" key="1">
    <source>
        <dbReference type="ARBA" id="ARBA00000900"/>
    </source>
</evidence>
<feature type="compositionally biased region" description="Basic and acidic residues" evidence="15">
    <location>
        <begin position="294"/>
        <end position="303"/>
    </location>
</feature>
<evidence type="ECO:0000256" key="8">
    <source>
        <dbReference type="ARBA" id="ARBA00022771"/>
    </source>
</evidence>
<evidence type="ECO:0000256" key="12">
    <source>
        <dbReference type="ARBA" id="ARBA00023136"/>
    </source>
</evidence>
<dbReference type="GO" id="GO:0016567">
    <property type="term" value="P:protein ubiquitination"/>
    <property type="evidence" value="ECO:0007669"/>
    <property type="project" value="UniProtKB-UniPathway"/>
</dbReference>
<evidence type="ECO:0000256" key="5">
    <source>
        <dbReference type="ARBA" id="ARBA00022679"/>
    </source>
</evidence>
<dbReference type="SUPFAM" id="SSF57850">
    <property type="entry name" value="RING/U-box"/>
    <property type="match status" value="1"/>
</dbReference>
<evidence type="ECO:0000256" key="13">
    <source>
        <dbReference type="ARBA" id="ARBA00024209"/>
    </source>
</evidence>
<feature type="domain" description="RING-type" evidence="17">
    <location>
        <begin position="136"/>
        <end position="178"/>
    </location>
</feature>
<sequence length="363" mass="40690">MGSVGRPSSWAPYDTYRDCSQGICSIYCPQWCYIIFPPPPPLGNDDGSGTTFSPLIIAILGILASAFLLVSYYTIVTRYCRRRRSRNSNIEFEAHHDEVTHDQWQVATTGLDEALIKSITVFRYKKGDGLVEGTECAVCLNEFQEDESLRLLPKCCHAFHLPCIDAWLKSHSNCPLCRANVNPAIPTLPPPAPPSSQTSLTTLNISSLEIQRQNDLIFVVEDHQERSTHQEEVSISLVSDVLFKDALQFDNESENVDSRNCIIGDREDARQFRRSMSLGTFSRRRNLPVADSLRTNEHDREDSDGGIGIGSSKGMQEGQSKQKDRSKDCDLAARVPAVMKRSFSTGRFNFTRQDKGKNHIIPS</sequence>
<feature type="transmembrane region" description="Helical" evidence="16">
    <location>
        <begin position="55"/>
        <end position="76"/>
    </location>
</feature>
<dbReference type="PANTHER" id="PTHR46913:SF22">
    <property type="entry name" value="RING-TYPE E3 UBIQUITIN TRANSFERASE"/>
    <property type="match status" value="1"/>
</dbReference>
<organism evidence="18 19">
    <name type="scientific">Coffea canephora</name>
    <name type="common">Robusta coffee</name>
    <dbReference type="NCBI Taxonomy" id="49390"/>
    <lineage>
        <taxon>Eukaryota</taxon>
        <taxon>Viridiplantae</taxon>
        <taxon>Streptophyta</taxon>
        <taxon>Embryophyta</taxon>
        <taxon>Tracheophyta</taxon>
        <taxon>Spermatophyta</taxon>
        <taxon>Magnoliopsida</taxon>
        <taxon>eudicotyledons</taxon>
        <taxon>Gunneridae</taxon>
        <taxon>Pentapetalae</taxon>
        <taxon>asterids</taxon>
        <taxon>lamiids</taxon>
        <taxon>Gentianales</taxon>
        <taxon>Rubiaceae</taxon>
        <taxon>Ixoroideae</taxon>
        <taxon>Gardenieae complex</taxon>
        <taxon>Bertiereae - Coffeeae clade</taxon>
        <taxon>Coffeeae</taxon>
        <taxon>Coffea</taxon>
    </lineage>
</organism>
<evidence type="ECO:0000256" key="16">
    <source>
        <dbReference type="SAM" id="Phobius"/>
    </source>
</evidence>
<dbReference type="PANTHER" id="PTHR46913">
    <property type="entry name" value="RING-H2 FINGER PROTEIN ATL16"/>
    <property type="match status" value="1"/>
</dbReference>
<dbReference type="Proteomes" id="UP000295252">
    <property type="component" value="Chromosome IV"/>
</dbReference>
<evidence type="ECO:0000256" key="14">
    <source>
        <dbReference type="PROSITE-ProRule" id="PRU00175"/>
    </source>
</evidence>
<evidence type="ECO:0000256" key="7">
    <source>
        <dbReference type="ARBA" id="ARBA00022723"/>
    </source>
</evidence>
<dbReference type="Gene3D" id="3.30.40.10">
    <property type="entry name" value="Zinc/RING finger domain, C3HC4 (zinc finger)"/>
    <property type="match status" value="1"/>
</dbReference>
<comment type="subcellular location">
    <subcellularLocation>
        <location evidence="2">Membrane</location>
        <topology evidence="2">Single-pass membrane protein</topology>
    </subcellularLocation>
</comment>
<dbReference type="PhylomeDB" id="A0A068UM57"/>
<keyword evidence="19" id="KW-1185">Reference proteome</keyword>
<dbReference type="FunFam" id="3.30.40.10:FF:000233">
    <property type="entry name" value="RING-H2 finger protein ATL54"/>
    <property type="match status" value="1"/>
</dbReference>
<proteinExistence type="inferred from homology"/>
<evidence type="ECO:0000256" key="4">
    <source>
        <dbReference type="ARBA" id="ARBA00012483"/>
    </source>
</evidence>
<reference evidence="19" key="1">
    <citation type="journal article" date="2014" name="Science">
        <title>The coffee genome provides insight into the convergent evolution of caffeine biosynthesis.</title>
        <authorList>
            <person name="Denoeud F."/>
            <person name="Carretero-Paulet L."/>
            <person name="Dereeper A."/>
            <person name="Droc G."/>
            <person name="Guyot R."/>
            <person name="Pietrella M."/>
            <person name="Zheng C."/>
            <person name="Alberti A."/>
            <person name="Anthony F."/>
            <person name="Aprea G."/>
            <person name="Aury J.M."/>
            <person name="Bento P."/>
            <person name="Bernard M."/>
            <person name="Bocs S."/>
            <person name="Campa C."/>
            <person name="Cenci A."/>
            <person name="Combes M.C."/>
            <person name="Crouzillat D."/>
            <person name="Da Silva C."/>
            <person name="Daddiego L."/>
            <person name="De Bellis F."/>
            <person name="Dussert S."/>
            <person name="Garsmeur O."/>
            <person name="Gayraud T."/>
            <person name="Guignon V."/>
            <person name="Jahn K."/>
            <person name="Jamilloux V."/>
            <person name="Joet T."/>
            <person name="Labadie K."/>
            <person name="Lan T."/>
            <person name="Leclercq J."/>
            <person name="Lepelley M."/>
            <person name="Leroy T."/>
            <person name="Li L.T."/>
            <person name="Librado P."/>
            <person name="Lopez L."/>
            <person name="Munoz A."/>
            <person name="Noel B."/>
            <person name="Pallavicini A."/>
            <person name="Perrotta G."/>
            <person name="Poncet V."/>
            <person name="Pot D."/>
            <person name="Priyono X."/>
            <person name="Rigoreau M."/>
            <person name="Rouard M."/>
            <person name="Rozas J."/>
            <person name="Tranchant-Dubreuil C."/>
            <person name="VanBuren R."/>
            <person name="Zhang Q."/>
            <person name="Andrade A.C."/>
            <person name="Argout X."/>
            <person name="Bertrand B."/>
            <person name="de Kochko A."/>
            <person name="Graziosi G."/>
            <person name="Henry R.J."/>
            <person name="Jayarama X."/>
            <person name="Ming R."/>
            <person name="Nagai C."/>
            <person name="Rounsley S."/>
            <person name="Sankoff D."/>
            <person name="Giuliano G."/>
            <person name="Albert V.A."/>
            <person name="Wincker P."/>
            <person name="Lashermes P."/>
        </authorList>
    </citation>
    <scope>NUCLEOTIDE SEQUENCE [LARGE SCALE GENOMIC DNA]</scope>
    <source>
        <strain evidence="19">cv. DH200-94</strain>
    </source>
</reference>
<feature type="compositionally biased region" description="Basic and acidic residues" evidence="15">
    <location>
        <begin position="320"/>
        <end position="331"/>
    </location>
</feature>
<dbReference type="FunCoup" id="A0A068UM57">
    <property type="interactions" value="171"/>
</dbReference>
<dbReference type="InterPro" id="IPR001841">
    <property type="entry name" value="Znf_RING"/>
</dbReference>
<accession>A0A068UM57</accession>
<evidence type="ECO:0000259" key="17">
    <source>
        <dbReference type="PROSITE" id="PS50089"/>
    </source>
</evidence>
<feature type="region of interest" description="Disordered" evidence="15">
    <location>
        <begin position="289"/>
        <end position="331"/>
    </location>
</feature>
<keyword evidence="6 16" id="KW-0812">Transmembrane</keyword>
<dbReference type="OMA" id="ERSTHQE"/>
<dbReference type="OrthoDB" id="9984778at2759"/>
<dbReference type="Pfam" id="PF13639">
    <property type="entry name" value="zf-RING_2"/>
    <property type="match status" value="1"/>
</dbReference>
<dbReference type="GO" id="GO:0008270">
    <property type="term" value="F:zinc ion binding"/>
    <property type="evidence" value="ECO:0007669"/>
    <property type="project" value="UniProtKB-KW"/>
</dbReference>
<dbReference type="CDD" id="cd16461">
    <property type="entry name" value="RING-H2_EL5-like"/>
    <property type="match status" value="1"/>
</dbReference>
<keyword evidence="11 16" id="KW-1133">Transmembrane helix</keyword>
<gene>
    <name evidence="18" type="ORF">GSCOC_T00028635001</name>
</gene>
<dbReference type="InterPro" id="IPR013083">
    <property type="entry name" value="Znf_RING/FYVE/PHD"/>
</dbReference>
<evidence type="ECO:0000256" key="2">
    <source>
        <dbReference type="ARBA" id="ARBA00004167"/>
    </source>
</evidence>
<dbReference type="EMBL" id="HG739122">
    <property type="protein sequence ID" value="CDP09319.1"/>
    <property type="molecule type" value="Genomic_DNA"/>
</dbReference>
<evidence type="ECO:0000256" key="15">
    <source>
        <dbReference type="SAM" id="MobiDB-lite"/>
    </source>
</evidence>
<evidence type="ECO:0000256" key="10">
    <source>
        <dbReference type="ARBA" id="ARBA00022833"/>
    </source>
</evidence>
<evidence type="ECO:0000256" key="6">
    <source>
        <dbReference type="ARBA" id="ARBA00022692"/>
    </source>
</evidence>
<dbReference type="AlphaFoldDB" id="A0A068UM57"/>
<comment type="catalytic activity">
    <reaction evidence="1">
        <text>S-ubiquitinyl-[E2 ubiquitin-conjugating enzyme]-L-cysteine + [acceptor protein]-L-lysine = [E2 ubiquitin-conjugating enzyme]-L-cysteine + N(6)-ubiquitinyl-[acceptor protein]-L-lysine.</text>
        <dbReference type="EC" id="2.3.2.27"/>
    </reaction>
</comment>
<dbReference type="UniPathway" id="UPA00143"/>
<feature type="region of interest" description="Disordered" evidence="15">
    <location>
        <begin position="343"/>
        <end position="363"/>
    </location>
</feature>